<organism evidence="1 2">
    <name type="scientific">Dermacentor silvarum</name>
    <name type="common">Tick</name>
    <dbReference type="NCBI Taxonomy" id="543639"/>
    <lineage>
        <taxon>Eukaryota</taxon>
        <taxon>Metazoa</taxon>
        <taxon>Ecdysozoa</taxon>
        <taxon>Arthropoda</taxon>
        <taxon>Chelicerata</taxon>
        <taxon>Arachnida</taxon>
        <taxon>Acari</taxon>
        <taxon>Parasitiformes</taxon>
        <taxon>Ixodida</taxon>
        <taxon>Ixodoidea</taxon>
        <taxon>Ixodidae</taxon>
        <taxon>Rhipicephalinae</taxon>
        <taxon>Dermacentor</taxon>
    </lineage>
</organism>
<keyword evidence="2" id="KW-1185">Reference proteome</keyword>
<protein>
    <submittedName>
        <fullName evidence="1">Uncharacterized protein</fullName>
    </submittedName>
</protein>
<evidence type="ECO:0000313" key="1">
    <source>
        <dbReference type="EMBL" id="KAH7978956.1"/>
    </source>
</evidence>
<dbReference type="EMBL" id="CM023470">
    <property type="protein sequence ID" value="KAH7978956.1"/>
    <property type="molecule type" value="Genomic_DNA"/>
</dbReference>
<comment type="caution">
    <text evidence="1">The sequence shown here is derived from an EMBL/GenBank/DDBJ whole genome shotgun (WGS) entry which is preliminary data.</text>
</comment>
<dbReference type="Proteomes" id="UP000821865">
    <property type="component" value="Chromosome 1"/>
</dbReference>
<proteinExistence type="predicted"/>
<reference evidence="1" key="1">
    <citation type="submission" date="2020-05" db="EMBL/GenBank/DDBJ databases">
        <title>Large-scale comparative analyses of tick genomes elucidate their genetic diversity and vector capacities.</title>
        <authorList>
            <person name="Jia N."/>
            <person name="Wang J."/>
            <person name="Shi W."/>
            <person name="Du L."/>
            <person name="Sun Y."/>
            <person name="Zhan W."/>
            <person name="Jiang J."/>
            <person name="Wang Q."/>
            <person name="Zhang B."/>
            <person name="Ji P."/>
            <person name="Sakyi L.B."/>
            <person name="Cui X."/>
            <person name="Yuan T."/>
            <person name="Jiang B."/>
            <person name="Yang W."/>
            <person name="Lam T.T.-Y."/>
            <person name="Chang Q."/>
            <person name="Ding S."/>
            <person name="Wang X."/>
            <person name="Zhu J."/>
            <person name="Ruan X."/>
            <person name="Zhao L."/>
            <person name="Wei J."/>
            <person name="Que T."/>
            <person name="Du C."/>
            <person name="Cheng J."/>
            <person name="Dai P."/>
            <person name="Han X."/>
            <person name="Huang E."/>
            <person name="Gao Y."/>
            <person name="Liu J."/>
            <person name="Shao H."/>
            <person name="Ye R."/>
            <person name="Li L."/>
            <person name="Wei W."/>
            <person name="Wang X."/>
            <person name="Wang C."/>
            <person name="Yang T."/>
            <person name="Huo Q."/>
            <person name="Li W."/>
            <person name="Guo W."/>
            <person name="Chen H."/>
            <person name="Zhou L."/>
            <person name="Ni X."/>
            <person name="Tian J."/>
            <person name="Zhou Y."/>
            <person name="Sheng Y."/>
            <person name="Liu T."/>
            <person name="Pan Y."/>
            <person name="Xia L."/>
            <person name="Li J."/>
            <person name="Zhao F."/>
            <person name="Cao W."/>
        </authorList>
    </citation>
    <scope>NUCLEOTIDE SEQUENCE</scope>
    <source>
        <strain evidence="1">Dsil-2018</strain>
    </source>
</reference>
<sequence length="343" mass="37698">MVAAVTPPKLSYMETYNTMKYAEGAMEIELQAKTTMLNVNVHMYSALTEEYKQEVEGLQRKLDGPGETENTALEAEVRELKDGLASVTASRDALLRAQETGSGGSTPATRTDGPSTTPDLSLSAKLGPPGDDGRAKYDVEAAWKMYRLRIHIVGEIWDNGTVLRTSLVEDWKPQLKAAICETVQVLQGRTSRVPAQLSASSDTPRLRLFEPMSTQPSTSNITTQPRIWQGVVHPEYRRTVQHPEPISRYWVAAAEATLGTFGARREGSAQCIESLPTNVGRDSDFSDCLPVVQQGPATACRPFQSAPDGMRSHSMQGWLSDLSEAMLGGHMQNLYVSNQRRLL</sequence>
<evidence type="ECO:0000313" key="2">
    <source>
        <dbReference type="Proteomes" id="UP000821865"/>
    </source>
</evidence>
<name>A0ACB8DXE3_DERSI</name>
<gene>
    <name evidence="1" type="ORF">HPB49_007533</name>
</gene>
<accession>A0ACB8DXE3</accession>